<organism evidence="5 6">
    <name type="scientific">Niabella pedocola</name>
    <dbReference type="NCBI Taxonomy" id="1752077"/>
    <lineage>
        <taxon>Bacteria</taxon>
        <taxon>Pseudomonadati</taxon>
        <taxon>Bacteroidota</taxon>
        <taxon>Chitinophagia</taxon>
        <taxon>Chitinophagales</taxon>
        <taxon>Chitinophagaceae</taxon>
        <taxon>Niabella</taxon>
    </lineage>
</organism>
<dbReference type="Proteomes" id="UP001199816">
    <property type="component" value="Unassembled WGS sequence"/>
</dbReference>
<dbReference type="SUPFAM" id="SSF50199">
    <property type="entry name" value="Staphylococcal nuclease"/>
    <property type="match status" value="1"/>
</dbReference>
<dbReference type="InterPro" id="IPR016071">
    <property type="entry name" value="Staphylococal_nuclease_OB-fold"/>
</dbReference>
<dbReference type="PROSITE" id="PS50830">
    <property type="entry name" value="TNASE_3"/>
    <property type="match status" value="1"/>
</dbReference>
<evidence type="ECO:0000313" key="6">
    <source>
        <dbReference type="Proteomes" id="UP001199816"/>
    </source>
</evidence>
<protein>
    <submittedName>
        <fullName evidence="5">Thermonuclease family protein</fullName>
    </submittedName>
</protein>
<comment type="caution">
    <text evidence="5">The sequence shown here is derived from an EMBL/GenBank/DDBJ whole genome shotgun (WGS) entry which is preliminary data.</text>
</comment>
<sequence>MIHWYTALLLLFITGCNGLSGNPYHQATPETGHDYKVTGVKDGDTFVLLMDGREQVVRFAHIDCPEKKQPFGNRAKQFVSDRCFGKYVFLLHHYKYDRNKRLIAEVILQDGSNLNKELVRNGLAWHFKKYSDDAAYAALEAAARQHRKGLWADATPVAPWEWRHR</sequence>
<keyword evidence="1" id="KW-0540">Nuclease</keyword>
<reference evidence="5 6" key="1">
    <citation type="submission" date="2021-11" db="EMBL/GenBank/DDBJ databases">
        <title>Genomic of Niabella pedocola.</title>
        <authorList>
            <person name="Wu T."/>
        </authorList>
    </citation>
    <scope>NUCLEOTIDE SEQUENCE [LARGE SCALE GENOMIC DNA]</scope>
    <source>
        <strain evidence="5 6">JCM 31011</strain>
    </source>
</reference>
<name>A0ABS8PSL9_9BACT</name>
<dbReference type="EMBL" id="JAJNEC010000005">
    <property type="protein sequence ID" value="MCD2424068.1"/>
    <property type="molecule type" value="Genomic_DNA"/>
</dbReference>
<evidence type="ECO:0000256" key="3">
    <source>
        <dbReference type="ARBA" id="ARBA00022801"/>
    </source>
</evidence>
<evidence type="ECO:0000313" key="5">
    <source>
        <dbReference type="EMBL" id="MCD2424068.1"/>
    </source>
</evidence>
<keyword evidence="6" id="KW-1185">Reference proteome</keyword>
<feature type="domain" description="TNase-like" evidence="4">
    <location>
        <begin position="31"/>
        <end position="153"/>
    </location>
</feature>
<evidence type="ECO:0000256" key="2">
    <source>
        <dbReference type="ARBA" id="ARBA00022759"/>
    </source>
</evidence>
<dbReference type="InterPro" id="IPR035437">
    <property type="entry name" value="SNase_OB-fold_sf"/>
</dbReference>
<dbReference type="PANTHER" id="PTHR12302">
    <property type="entry name" value="EBNA2 BINDING PROTEIN P100"/>
    <property type="match status" value="1"/>
</dbReference>
<dbReference type="Pfam" id="PF00565">
    <property type="entry name" value="SNase"/>
    <property type="match status" value="1"/>
</dbReference>
<gene>
    <name evidence="5" type="ORF">LQ567_14915</name>
</gene>
<keyword evidence="3" id="KW-0378">Hydrolase</keyword>
<evidence type="ECO:0000259" key="4">
    <source>
        <dbReference type="PROSITE" id="PS50830"/>
    </source>
</evidence>
<dbReference type="PANTHER" id="PTHR12302:SF3">
    <property type="entry name" value="SERINE_THREONINE-PROTEIN KINASE 31"/>
    <property type="match status" value="1"/>
</dbReference>
<keyword evidence="2" id="KW-0255">Endonuclease</keyword>
<dbReference type="Gene3D" id="2.40.50.90">
    <property type="match status" value="1"/>
</dbReference>
<evidence type="ECO:0000256" key="1">
    <source>
        <dbReference type="ARBA" id="ARBA00022722"/>
    </source>
</evidence>
<dbReference type="SMART" id="SM00318">
    <property type="entry name" value="SNc"/>
    <property type="match status" value="1"/>
</dbReference>
<accession>A0ABS8PSL9</accession>
<dbReference type="RefSeq" id="WP_231005323.1">
    <property type="nucleotide sequence ID" value="NZ_JAJNEC010000005.1"/>
</dbReference>
<proteinExistence type="predicted"/>